<dbReference type="SUPFAM" id="SSF49464">
    <property type="entry name" value="Carboxypeptidase regulatory domain-like"/>
    <property type="match status" value="1"/>
</dbReference>
<evidence type="ECO:0000256" key="2">
    <source>
        <dbReference type="ARBA" id="ARBA00022448"/>
    </source>
</evidence>
<dbReference type="Gene3D" id="2.170.130.10">
    <property type="entry name" value="TonB-dependent receptor, plug domain"/>
    <property type="match status" value="1"/>
</dbReference>
<keyword evidence="6 8" id="KW-0472">Membrane</keyword>
<dbReference type="GO" id="GO:0015344">
    <property type="term" value="F:siderophore uptake transmembrane transporter activity"/>
    <property type="evidence" value="ECO:0007669"/>
    <property type="project" value="TreeGrafter"/>
</dbReference>
<evidence type="ECO:0000256" key="1">
    <source>
        <dbReference type="ARBA" id="ARBA00004571"/>
    </source>
</evidence>
<evidence type="ECO:0000256" key="8">
    <source>
        <dbReference type="PROSITE-ProRule" id="PRU01360"/>
    </source>
</evidence>
<keyword evidence="7 8" id="KW-0998">Cell outer membrane</keyword>
<dbReference type="Pfam" id="PF13715">
    <property type="entry name" value="CarbopepD_reg_2"/>
    <property type="match status" value="1"/>
</dbReference>
<dbReference type="RefSeq" id="WP_011583667.1">
    <property type="nucleotide sequence ID" value="NC_008255.1"/>
</dbReference>
<dbReference type="InterPro" id="IPR037066">
    <property type="entry name" value="Plug_dom_sf"/>
</dbReference>
<dbReference type="GO" id="GO:0009279">
    <property type="term" value="C:cell outer membrane"/>
    <property type="evidence" value="ECO:0007669"/>
    <property type="project" value="UniProtKB-SubCell"/>
</dbReference>
<evidence type="ECO:0000256" key="9">
    <source>
        <dbReference type="SAM" id="SignalP"/>
    </source>
</evidence>
<evidence type="ECO:0000256" key="4">
    <source>
        <dbReference type="ARBA" id="ARBA00022692"/>
    </source>
</evidence>
<keyword evidence="11" id="KW-0675">Receptor</keyword>
<dbReference type="PANTHER" id="PTHR30069">
    <property type="entry name" value="TONB-DEPENDENT OUTER MEMBRANE RECEPTOR"/>
    <property type="match status" value="1"/>
</dbReference>
<organism evidence="11 12">
    <name type="scientific">Cytophaga hutchinsonii (strain ATCC 33406 / DSM 1761 / CIP 103989 / NBRC 15051 / NCIMB 9469 / D465)</name>
    <dbReference type="NCBI Taxonomy" id="269798"/>
    <lineage>
        <taxon>Bacteria</taxon>
        <taxon>Pseudomonadati</taxon>
        <taxon>Bacteroidota</taxon>
        <taxon>Cytophagia</taxon>
        <taxon>Cytophagales</taxon>
        <taxon>Cytophagaceae</taxon>
        <taxon>Cytophaga</taxon>
    </lineage>
</organism>
<dbReference type="SUPFAM" id="SSF56935">
    <property type="entry name" value="Porins"/>
    <property type="match status" value="1"/>
</dbReference>
<dbReference type="Gene3D" id="2.60.40.1120">
    <property type="entry name" value="Carboxypeptidase-like, regulatory domain"/>
    <property type="match status" value="1"/>
</dbReference>
<gene>
    <name evidence="11" type="ordered locus">CHU_0259</name>
</gene>
<evidence type="ECO:0000259" key="10">
    <source>
        <dbReference type="Pfam" id="PF07715"/>
    </source>
</evidence>
<dbReference type="InterPro" id="IPR008969">
    <property type="entry name" value="CarboxyPept-like_regulatory"/>
</dbReference>
<dbReference type="Proteomes" id="UP000001822">
    <property type="component" value="Chromosome"/>
</dbReference>
<keyword evidence="2 8" id="KW-0813">Transport</keyword>
<dbReference type="InterPro" id="IPR039426">
    <property type="entry name" value="TonB-dep_rcpt-like"/>
</dbReference>
<feature type="domain" description="TonB-dependent receptor plug" evidence="10">
    <location>
        <begin position="122"/>
        <end position="226"/>
    </location>
</feature>
<dbReference type="AlphaFoldDB" id="A0A6N4SMQ4"/>
<evidence type="ECO:0000256" key="3">
    <source>
        <dbReference type="ARBA" id="ARBA00022452"/>
    </source>
</evidence>
<dbReference type="Gene3D" id="2.40.170.20">
    <property type="entry name" value="TonB-dependent receptor, beta-barrel domain"/>
    <property type="match status" value="1"/>
</dbReference>
<protein>
    <submittedName>
        <fullName evidence="11">TonB-linked outer membrane receptor</fullName>
    </submittedName>
</protein>
<dbReference type="KEGG" id="chu:CHU_0259"/>
<feature type="chain" id="PRO_5026845146" evidence="9">
    <location>
        <begin position="22"/>
        <end position="782"/>
    </location>
</feature>
<dbReference type="OrthoDB" id="9812892at2"/>
<reference evidence="11 12" key="1">
    <citation type="journal article" date="2007" name="Appl. Environ. Microbiol.">
        <title>Genome sequence of the cellulolytic gliding bacterium Cytophaga hutchinsonii.</title>
        <authorList>
            <person name="Xie G."/>
            <person name="Bruce D.C."/>
            <person name="Challacombe J.F."/>
            <person name="Chertkov O."/>
            <person name="Detter J.C."/>
            <person name="Gilna P."/>
            <person name="Han C.S."/>
            <person name="Lucas S."/>
            <person name="Misra M."/>
            <person name="Myers G.L."/>
            <person name="Richardson P."/>
            <person name="Tapia R."/>
            <person name="Thayer N."/>
            <person name="Thompson L.S."/>
            <person name="Brettin T.S."/>
            <person name="Henrissat B."/>
            <person name="Wilson D.B."/>
            <person name="McBride M.J."/>
        </authorList>
    </citation>
    <scope>NUCLEOTIDE SEQUENCE [LARGE SCALE GENOMIC DNA]</scope>
    <source>
        <strain evidence="12">ATCC 33406 / DSM 1761 / CIP 103989 / NBRC 15051 / NCIMB 9469 / D465</strain>
    </source>
</reference>
<sequence>MQFLTCFLVSILSLIYTISIAQTAPAIISGTISSDSGEAMMGVIVQLKNTSKGTQTDLNGKYVLADITPGSYYILFTSIGYKNDSMHVHLHPGQVLQLNRKMSVDTLDKAIVITAKNEVEELRESGFSVNVIETKQYANTTADINQVLNRTSGIRIRESGGVGSDFNFSLNGLSGKQIKYFIDGIPMDVLGSSMTLNNVPVNLAERIEVYKGVVPVSLGSDAMGGAINIVTNQKVKNFLDASYSYGSFNTHRAAVTGQYTHTKTGLVVRTSAFYNFSNNNYIMRNVEVWDAAQYSFVEKNFRRFHDTYQSMMGQIEVGLMNKKWADVFFIGGAFSGYTQDVQTGFQQTIVYGRVTRKGHAFNGSVRYKKDNFLIKGLSMNVFASRSYDSYVVVDTTKIKYGWDGIGVTVPDPGYEMDGAKTFNTIVRPKSYFRTNLTYIINKNNSLNVNYTLDHLKNVNYNSLIENDDPNPGIMNKQILGIAYENNLFNQRLTTTPFVKWYGMGLNLTTPAITKSTSFSNYGYGIASRFKFLRNAGIKASVEHAYRLQEVIEIFGDGMRTSGNPDLVPETSDNINTGLFYGKRFSKHSFFIEASAFYRNAKDFIYAIADQHANNVRYENKSNVRVTGLEGEIRYDYEKNFMISINASYQNALNYTKYSKAGNTIPEATYLNKIPNQPWFFSNLELSYGKNDVFGKKTRIQFNWYTQYVRWFYLTWEAFGGPEGKNKIPDQFSHNASVSYSMQEGRYNISLECRNLMNNLNYDNFMLQKPGRSFSVKFRYFIK</sequence>
<dbReference type="PANTHER" id="PTHR30069:SF29">
    <property type="entry name" value="HEMOGLOBIN AND HEMOGLOBIN-HAPTOGLOBIN-BINDING PROTEIN 1-RELATED"/>
    <property type="match status" value="1"/>
</dbReference>
<evidence type="ECO:0000313" key="11">
    <source>
        <dbReference type="EMBL" id="ABG57551.1"/>
    </source>
</evidence>
<evidence type="ECO:0000256" key="7">
    <source>
        <dbReference type="ARBA" id="ARBA00023237"/>
    </source>
</evidence>
<feature type="signal peptide" evidence="9">
    <location>
        <begin position="1"/>
        <end position="21"/>
    </location>
</feature>
<comment type="similarity">
    <text evidence="8">Belongs to the TonB-dependent receptor family.</text>
</comment>
<evidence type="ECO:0000256" key="6">
    <source>
        <dbReference type="ARBA" id="ARBA00023136"/>
    </source>
</evidence>
<evidence type="ECO:0000313" key="12">
    <source>
        <dbReference type="Proteomes" id="UP000001822"/>
    </source>
</evidence>
<keyword evidence="12" id="KW-1185">Reference proteome</keyword>
<dbReference type="Pfam" id="PF07715">
    <property type="entry name" value="Plug"/>
    <property type="match status" value="1"/>
</dbReference>
<accession>A0A6N4SMQ4</accession>
<keyword evidence="4 8" id="KW-0812">Transmembrane</keyword>
<comment type="subcellular location">
    <subcellularLocation>
        <location evidence="1 8">Cell outer membrane</location>
        <topology evidence="1 8">Multi-pass membrane protein</topology>
    </subcellularLocation>
</comment>
<keyword evidence="3 8" id="KW-1134">Transmembrane beta strand</keyword>
<name>A0A6N4SMQ4_CYTH3</name>
<dbReference type="PROSITE" id="PS52016">
    <property type="entry name" value="TONB_DEPENDENT_REC_3"/>
    <property type="match status" value="1"/>
</dbReference>
<dbReference type="InterPro" id="IPR012910">
    <property type="entry name" value="Plug_dom"/>
</dbReference>
<dbReference type="GO" id="GO:0044718">
    <property type="term" value="P:siderophore transmembrane transport"/>
    <property type="evidence" value="ECO:0007669"/>
    <property type="project" value="TreeGrafter"/>
</dbReference>
<proteinExistence type="inferred from homology"/>
<dbReference type="EMBL" id="CP000383">
    <property type="protein sequence ID" value="ABG57551.1"/>
    <property type="molecule type" value="Genomic_DNA"/>
</dbReference>
<dbReference type="InterPro" id="IPR036942">
    <property type="entry name" value="Beta-barrel_TonB_sf"/>
</dbReference>
<evidence type="ECO:0000256" key="5">
    <source>
        <dbReference type="ARBA" id="ARBA00022729"/>
    </source>
</evidence>
<keyword evidence="5 9" id="KW-0732">Signal</keyword>